<evidence type="ECO:0000256" key="3">
    <source>
        <dbReference type="ARBA" id="ARBA00022452"/>
    </source>
</evidence>
<evidence type="ECO:0000256" key="7">
    <source>
        <dbReference type="ARBA" id="ARBA00023065"/>
    </source>
</evidence>
<evidence type="ECO:0000256" key="2">
    <source>
        <dbReference type="ARBA" id="ARBA00022448"/>
    </source>
</evidence>
<dbReference type="PANTHER" id="PTHR32552:SF81">
    <property type="entry name" value="TONB-DEPENDENT OUTER MEMBRANE RECEPTOR"/>
    <property type="match status" value="1"/>
</dbReference>
<dbReference type="OrthoDB" id="9760333at2"/>
<organism evidence="18 19">
    <name type="scientific">Sphingomonas carotinifaciens</name>
    <dbReference type="NCBI Taxonomy" id="1166323"/>
    <lineage>
        <taxon>Bacteria</taxon>
        <taxon>Pseudomonadati</taxon>
        <taxon>Pseudomonadota</taxon>
        <taxon>Alphaproteobacteria</taxon>
        <taxon>Sphingomonadales</taxon>
        <taxon>Sphingomonadaceae</taxon>
        <taxon>Sphingomonas</taxon>
    </lineage>
</organism>
<evidence type="ECO:0000259" key="15">
    <source>
        <dbReference type="Pfam" id="PF00593"/>
    </source>
</evidence>
<keyword evidence="6" id="KW-0408">Iron</keyword>
<evidence type="ECO:0000256" key="11">
    <source>
        <dbReference type="PROSITE-ProRule" id="PRU01360"/>
    </source>
</evidence>
<keyword evidence="5 11" id="KW-0812">Transmembrane</keyword>
<evidence type="ECO:0000313" key="20">
    <source>
        <dbReference type="Proteomes" id="UP000436801"/>
    </source>
</evidence>
<dbReference type="PROSITE" id="PS52016">
    <property type="entry name" value="TONB_DEPENDENT_REC_3"/>
    <property type="match status" value="1"/>
</dbReference>
<keyword evidence="17" id="KW-0675">Receptor</keyword>
<evidence type="ECO:0000256" key="13">
    <source>
        <dbReference type="SAM" id="MobiDB-lite"/>
    </source>
</evidence>
<evidence type="ECO:0000256" key="12">
    <source>
        <dbReference type="RuleBase" id="RU003357"/>
    </source>
</evidence>
<keyword evidence="4" id="KW-0410">Iron transport</keyword>
<dbReference type="Proteomes" id="UP000323502">
    <property type="component" value="Unassembled WGS sequence"/>
</dbReference>
<dbReference type="InterPro" id="IPR039426">
    <property type="entry name" value="TonB-dep_rcpt-like"/>
</dbReference>
<protein>
    <submittedName>
        <fullName evidence="18">Iron complex outermembrane recepter protein</fullName>
    </submittedName>
    <submittedName>
        <fullName evidence="17">TonB-dependent receptor</fullName>
    </submittedName>
</protein>
<evidence type="ECO:0000256" key="8">
    <source>
        <dbReference type="ARBA" id="ARBA00023077"/>
    </source>
</evidence>
<comment type="similarity">
    <text evidence="11 12">Belongs to the TonB-dependent receptor family.</text>
</comment>
<comment type="subcellular location">
    <subcellularLocation>
        <location evidence="1 11">Cell outer membrane</location>
        <topology evidence="1 11">Multi-pass membrane protein</topology>
    </subcellularLocation>
</comment>
<keyword evidence="19" id="KW-1185">Reference proteome</keyword>
<keyword evidence="14" id="KW-0732">Signal</keyword>
<evidence type="ECO:0000313" key="17">
    <source>
        <dbReference type="EMBL" id="MWC44828.1"/>
    </source>
</evidence>
<evidence type="ECO:0000256" key="1">
    <source>
        <dbReference type="ARBA" id="ARBA00004571"/>
    </source>
</evidence>
<reference evidence="17 20" key="2">
    <citation type="submission" date="2019-12" db="EMBL/GenBank/DDBJ databases">
        <authorList>
            <person name="Zheng J."/>
        </authorList>
    </citation>
    <scope>NUCLEOTIDE SEQUENCE [LARGE SCALE GENOMIC DNA]</scope>
    <source>
        <strain evidence="17 20">DSM 27347</strain>
    </source>
</reference>
<dbReference type="InterPro" id="IPR036942">
    <property type="entry name" value="Beta-barrel_TonB_sf"/>
</dbReference>
<reference evidence="18 19" key="1">
    <citation type="submission" date="2016-10" db="EMBL/GenBank/DDBJ databases">
        <authorList>
            <person name="Varghese N."/>
            <person name="Submissions S."/>
        </authorList>
    </citation>
    <scope>NUCLEOTIDE SEQUENCE [LARGE SCALE GENOMIC DNA]</scope>
    <source>
        <strain evidence="18 19">S7-754</strain>
    </source>
</reference>
<keyword evidence="9 11" id="KW-0472">Membrane</keyword>
<evidence type="ECO:0000256" key="14">
    <source>
        <dbReference type="SAM" id="SignalP"/>
    </source>
</evidence>
<dbReference type="InterPro" id="IPR000531">
    <property type="entry name" value="Beta-barrel_TonB"/>
</dbReference>
<dbReference type="PANTHER" id="PTHR32552">
    <property type="entry name" value="FERRICHROME IRON RECEPTOR-RELATED"/>
    <property type="match status" value="1"/>
</dbReference>
<gene>
    <name evidence="17" type="ORF">GQR91_14455</name>
    <name evidence="18" type="ORF">SAMN05216557_11313</name>
</gene>
<dbReference type="AlphaFoldDB" id="A0A1G7RQD9"/>
<keyword evidence="3 11" id="KW-1134">Transmembrane beta strand</keyword>
<evidence type="ECO:0000259" key="16">
    <source>
        <dbReference type="Pfam" id="PF07715"/>
    </source>
</evidence>
<feature type="signal peptide" evidence="14">
    <location>
        <begin position="1"/>
        <end position="20"/>
    </location>
</feature>
<dbReference type="Gene3D" id="2.40.170.20">
    <property type="entry name" value="TonB-dependent receptor, beta-barrel domain"/>
    <property type="match status" value="1"/>
</dbReference>
<dbReference type="EMBL" id="WSUT01000005">
    <property type="protein sequence ID" value="MWC44828.1"/>
    <property type="molecule type" value="Genomic_DNA"/>
</dbReference>
<dbReference type="GO" id="GO:0006826">
    <property type="term" value="P:iron ion transport"/>
    <property type="evidence" value="ECO:0007669"/>
    <property type="project" value="UniProtKB-KW"/>
</dbReference>
<evidence type="ECO:0000256" key="6">
    <source>
        <dbReference type="ARBA" id="ARBA00023004"/>
    </source>
</evidence>
<evidence type="ECO:0000313" key="19">
    <source>
        <dbReference type="Proteomes" id="UP000323502"/>
    </source>
</evidence>
<proteinExistence type="inferred from homology"/>
<evidence type="ECO:0000256" key="10">
    <source>
        <dbReference type="ARBA" id="ARBA00023237"/>
    </source>
</evidence>
<evidence type="ECO:0000256" key="5">
    <source>
        <dbReference type="ARBA" id="ARBA00022692"/>
    </source>
</evidence>
<dbReference type="CDD" id="cd01347">
    <property type="entry name" value="ligand_gated_channel"/>
    <property type="match status" value="1"/>
</dbReference>
<dbReference type="Pfam" id="PF07715">
    <property type="entry name" value="Plug"/>
    <property type="match status" value="1"/>
</dbReference>
<keyword evidence="10 11" id="KW-0998">Cell outer membrane</keyword>
<keyword evidence="2 11" id="KW-0813">Transport</keyword>
<dbReference type="Proteomes" id="UP000436801">
    <property type="component" value="Unassembled WGS sequence"/>
</dbReference>
<feature type="chain" id="PRO_5036019228" evidence="14">
    <location>
        <begin position="21"/>
        <end position="727"/>
    </location>
</feature>
<keyword evidence="7" id="KW-0406">Ion transport</keyword>
<dbReference type="RefSeq" id="WP_149683537.1">
    <property type="nucleotide sequence ID" value="NZ_FNBI01000013.1"/>
</dbReference>
<feature type="region of interest" description="Disordered" evidence="13">
    <location>
        <begin position="31"/>
        <end position="52"/>
    </location>
</feature>
<feature type="domain" description="TonB-dependent receptor-like beta-barrel" evidence="15">
    <location>
        <begin position="253"/>
        <end position="682"/>
    </location>
</feature>
<name>A0A1G7RQD9_9SPHN</name>
<dbReference type="SUPFAM" id="SSF56935">
    <property type="entry name" value="Porins"/>
    <property type="match status" value="1"/>
</dbReference>
<accession>A0A1G7RQD9</accession>
<feature type="domain" description="TonB-dependent receptor plug" evidence="16">
    <location>
        <begin position="67"/>
        <end position="173"/>
    </location>
</feature>
<dbReference type="InterPro" id="IPR012910">
    <property type="entry name" value="Plug_dom"/>
</dbReference>
<evidence type="ECO:0000256" key="4">
    <source>
        <dbReference type="ARBA" id="ARBA00022496"/>
    </source>
</evidence>
<dbReference type="GO" id="GO:0009279">
    <property type="term" value="C:cell outer membrane"/>
    <property type="evidence" value="ECO:0007669"/>
    <property type="project" value="UniProtKB-SubCell"/>
</dbReference>
<dbReference type="EMBL" id="FNBI01000013">
    <property type="protein sequence ID" value="SDG12834.1"/>
    <property type="molecule type" value="Genomic_DNA"/>
</dbReference>
<evidence type="ECO:0000256" key="9">
    <source>
        <dbReference type="ARBA" id="ARBA00023136"/>
    </source>
</evidence>
<dbReference type="Pfam" id="PF00593">
    <property type="entry name" value="TonB_dep_Rec_b-barrel"/>
    <property type="match status" value="1"/>
</dbReference>
<keyword evidence="8 12" id="KW-0798">TonB box</keyword>
<sequence length="727" mass="77536">MRRSLLVLTTAITLVTPAFAAAQALPVQGAQTTNQGTPADPQADTGAQTNPAASDIVVTARRREERLQDVPIAVTAISGDAIKQQQLVVVRDVAAYTPGLNINSDSVGRAFVSIRGIGTTLIDTVQPGVGIFIDGIYQPNTTYLNSPLVDVARVEVLRGPQGTLFGNNTLGGAINVVTRQPSNEWQGRIDGALASGDNYASLSGSISGPIVADVLQFRIGAAYHKEDGFQRNLLAGGDQNPLETKSVNGTLRFVPADWARFTLNGGYDRVFGGSTPYFNVRGPRDYTLDGRSNQRSLATIDYYALNLKGEFDVDSINTTITAIGAYNQSDTRSAGDADYSPIDFFRSTSDRTLKTRTGEVRFDTKWSDNFSTLVGAFYARSTTDATTTTTVVPANLTAPGTATSENENIAGFATGFLDFGGGLDLAVGIRFDHQKLDASTAGLAAAYEANEWQPRATLTKRWTPDFMTYASVARGVRGGGQNGPGAPNLTYQGDSVWTYEIGSKASALDGRLTANVAAFYNDYKNFIGANALAPSTILNPATGQPVGFVAINLNSGDVESYGAEAELSFNVNKLWRVYANATLLHARVTDSSQFSALTGYAYPGNRILFVPDANYAVGTNLRIPFHGDQAIVFDTNVVAKGDRTGGSLDASSVPILEAYHLVNASLTWSGGPLEVGAFATNLFNEKYIETYLDPSLLRRAGLPAPLVSGLAIQTPRRRIGIRGTVRF</sequence>
<evidence type="ECO:0000313" key="18">
    <source>
        <dbReference type="EMBL" id="SDG12834.1"/>
    </source>
</evidence>